<dbReference type="GO" id="GO:0008270">
    <property type="term" value="F:zinc ion binding"/>
    <property type="evidence" value="ECO:0007669"/>
    <property type="project" value="UniProtKB-KW"/>
</dbReference>
<proteinExistence type="predicted"/>
<feature type="compositionally biased region" description="Polar residues" evidence="2">
    <location>
        <begin position="68"/>
        <end position="79"/>
    </location>
</feature>
<evidence type="ECO:0000256" key="2">
    <source>
        <dbReference type="SAM" id="MobiDB-lite"/>
    </source>
</evidence>
<evidence type="ECO:0000313" key="4">
    <source>
        <dbReference type="EMBL" id="OVA19681.1"/>
    </source>
</evidence>
<evidence type="ECO:0000259" key="3">
    <source>
        <dbReference type="PROSITE" id="PS50158"/>
    </source>
</evidence>
<dbReference type="InParanoid" id="A0A200RAF0"/>
<dbReference type="InterPro" id="IPR001878">
    <property type="entry name" value="Znf_CCHC"/>
</dbReference>
<dbReference type="SUPFAM" id="SSF57756">
    <property type="entry name" value="Retrovirus zinc finger-like domains"/>
    <property type="match status" value="1"/>
</dbReference>
<dbReference type="SMART" id="SM00343">
    <property type="entry name" value="ZnF_C2HC"/>
    <property type="match status" value="1"/>
</dbReference>
<evidence type="ECO:0000313" key="5">
    <source>
        <dbReference type="Proteomes" id="UP000195402"/>
    </source>
</evidence>
<evidence type="ECO:0000256" key="1">
    <source>
        <dbReference type="PROSITE-ProRule" id="PRU00047"/>
    </source>
</evidence>
<feature type="domain" description="CCHC-type" evidence="3">
    <location>
        <begin position="114"/>
        <end position="130"/>
    </location>
</feature>
<feature type="compositionally biased region" description="Basic residues" evidence="2">
    <location>
        <begin position="81"/>
        <end position="91"/>
    </location>
</feature>
<accession>A0A200RAF0</accession>
<protein>
    <submittedName>
        <fullName evidence="4">Zinc finger protein</fullName>
    </submittedName>
</protein>
<feature type="region of interest" description="Disordered" evidence="2">
    <location>
        <begin position="68"/>
        <end position="103"/>
    </location>
</feature>
<dbReference type="Proteomes" id="UP000195402">
    <property type="component" value="Unassembled WGS sequence"/>
</dbReference>
<keyword evidence="5" id="KW-1185">Reference proteome</keyword>
<keyword evidence="1" id="KW-0862">Zinc</keyword>
<name>A0A200RAF0_MACCD</name>
<dbReference type="OrthoDB" id="1920930at2759"/>
<reference evidence="4 5" key="1">
    <citation type="journal article" date="2017" name="Mol. Plant">
        <title>The Genome of Medicinal Plant Macleaya cordata Provides New Insights into Benzylisoquinoline Alkaloids Metabolism.</title>
        <authorList>
            <person name="Liu X."/>
            <person name="Liu Y."/>
            <person name="Huang P."/>
            <person name="Ma Y."/>
            <person name="Qing Z."/>
            <person name="Tang Q."/>
            <person name="Cao H."/>
            <person name="Cheng P."/>
            <person name="Zheng Y."/>
            <person name="Yuan Z."/>
            <person name="Zhou Y."/>
            <person name="Liu J."/>
            <person name="Tang Z."/>
            <person name="Zhuo Y."/>
            <person name="Zhang Y."/>
            <person name="Yu L."/>
            <person name="Huang J."/>
            <person name="Yang P."/>
            <person name="Peng Q."/>
            <person name="Zhang J."/>
            <person name="Jiang W."/>
            <person name="Zhang Z."/>
            <person name="Lin K."/>
            <person name="Ro D.K."/>
            <person name="Chen X."/>
            <person name="Xiong X."/>
            <person name="Shang Y."/>
            <person name="Huang S."/>
            <person name="Zeng J."/>
        </authorList>
    </citation>
    <scope>NUCLEOTIDE SEQUENCE [LARGE SCALE GENOMIC DNA]</scope>
    <source>
        <strain evidence="5">cv. BLH2017</strain>
        <tissue evidence="4">Root</tissue>
    </source>
</reference>
<comment type="caution">
    <text evidence="4">The sequence shown here is derived from an EMBL/GenBank/DDBJ whole genome shotgun (WGS) entry which is preliminary data.</text>
</comment>
<dbReference type="InterPro" id="IPR036875">
    <property type="entry name" value="Znf_CCHC_sf"/>
</dbReference>
<dbReference type="Gene3D" id="4.10.60.10">
    <property type="entry name" value="Zinc finger, CCHC-type"/>
    <property type="match status" value="1"/>
</dbReference>
<dbReference type="GO" id="GO:0003676">
    <property type="term" value="F:nucleic acid binding"/>
    <property type="evidence" value="ECO:0007669"/>
    <property type="project" value="InterPro"/>
</dbReference>
<dbReference type="STRING" id="56857.A0A200RAF0"/>
<dbReference type="EMBL" id="MVGT01000181">
    <property type="protein sequence ID" value="OVA19681.1"/>
    <property type="molecule type" value="Genomic_DNA"/>
</dbReference>
<keyword evidence="1" id="KW-0479">Metal-binding</keyword>
<organism evidence="4 5">
    <name type="scientific">Macleaya cordata</name>
    <name type="common">Five-seeded plume-poppy</name>
    <name type="synonym">Bocconia cordata</name>
    <dbReference type="NCBI Taxonomy" id="56857"/>
    <lineage>
        <taxon>Eukaryota</taxon>
        <taxon>Viridiplantae</taxon>
        <taxon>Streptophyta</taxon>
        <taxon>Embryophyta</taxon>
        <taxon>Tracheophyta</taxon>
        <taxon>Spermatophyta</taxon>
        <taxon>Magnoliopsida</taxon>
        <taxon>Ranunculales</taxon>
        <taxon>Papaveraceae</taxon>
        <taxon>Papaveroideae</taxon>
        <taxon>Macleaya</taxon>
    </lineage>
</organism>
<dbReference type="Pfam" id="PF00098">
    <property type="entry name" value="zf-CCHC"/>
    <property type="match status" value="1"/>
</dbReference>
<dbReference type="OMA" id="CNCVEYL"/>
<dbReference type="AlphaFoldDB" id="A0A200RAF0"/>
<gene>
    <name evidence="4" type="ORF">BVC80_8587g17</name>
</gene>
<sequence length="142" mass="15611">MMGLFNVLDTLGSKIDGEFKEDVILASLLPSFSQFIMTFNMNKMKTTLPELMNQLTVVEGIIKGHKSGSINVAEGSSGSKPKGRNSKKKEKKTSGMQNNLSVNKDKGVTKLKGKCFHCGKTGHWKQNCQDYLRKKKSAGTVP</sequence>
<keyword evidence="1" id="KW-0863">Zinc-finger</keyword>
<dbReference type="PROSITE" id="PS50158">
    <property type="entry name" value="ZF_CCHC"/>
    <property type="match status" value="1"/>
</dbReference>